<dbReference type="Proteomes" id="UP001385951">
    <property type="component" value="Unassembled WGS sequence"/>
</dbReference>
<dbReference type="EMBL" id="JASBNA010000006">
    <property type="protein sequence ID" value="KAK7690866.1"/>
    <property type="molecule type" value="Genomic_DNA"/>
</dbReference>
<comment type="caution">
    <text evidence="1">The sequence shown here is derived from an EMBL/GenBank/DDBJ whole genome shotgun (WGS) entry which is preliminary data.</text>
</comment>
<reference evidence="1 2" key="1">
    <citation type="submission" date="2022-09" db="EMBL/GenBank/DDBJ databases">
        <authorList>
            <person name="Palmer J.M."/>
        </authorList>
    </citation>
    <scope>NUCLEOTIDE SEQUENCE [LARGE SCALE GENOMIC DNA]</scope>
    <source>
        <strain evidence="1 2">DSM 7382</strain>
    </source>
</reference>
<keyword evidence="2" id="KW-1185">Reference proteome</keyword>
<sequence>MTPPIPTLSLSEAGSPILARTALQAEGVEILELCTLDSVFRLYPWFDFEDSAQDMVPFPALREVVWNPKPTTRTSDIRLIHNTLQKRHARGYTLPKLRIRMPQKPVLVLENSGSLESALTELRTVVNDLESD</sequence>
<evidence type="ECO:0000313" key="1">
    <source>
        <dbReference type="EMBL" id="KAK7690866.1"/>
    </source>
</evidence>
<organism evidence="1 2">
    <name type="scientific">Cerrena zonata</name>
    <dbReference type="NCBI Taxonomy" id="2478898"/>
    <lineage>
        <taxon>Eukaryota</taxon>
        <taxon>Fungi</taxon>
        <taxon>Dikarya</taxon>
        <taxon>Basidiomycota</taxon>
        <taxon>Agaricomycotina</taxon>
        <taxon>Agaricomycetes</taxon>
        <taxon>Polyporales</taxon>
        <taxon>Cerrenaceae</taxon>
        <taxon>Cerrena</taxon>
    </lineage>
</organism>
<dbReference type="AlphaFoldDB" id="A0AAW0GD57"/>
<protein>
    <submittedName>
        <fullName evidence="1">Uncharacterized protein</fullName>
    </submittedName>
</protein>
<evidence type="ECO:0000313" key="2">
    <source>
        <dbReference type="Proteomes" id="UP001385951"/>
    </source>
</evidence>
<name>A0AAW0GD57_9APHY</name>
<proteinExistence type="predicted"/>
<gene>
    <name evidence="1" type="ORF">QCA50_005968</name>
</gene>
<accession>A0AAW0GD57</accession>